<dbReference type="PANTHER" id="PTHR12463">
    <property type="entry name" value="OXYGENASE-RELATED"/>
    <property type="match status" value="1"/>
</dbReference>
<dbReference type="EMBL" id="PDLN01000015">
    <property type="protein sequence ID" value="RDW65445.1"/>
    <property type="molecule type" value="Genomic_DNA"/>
</dbReference>
<feature type="region of interest" description="Disordered" evidence="1">
    <location>
        <begin position="1"/>
        <end position="31"/>
    </location>
</feature>
<dbReference type="Proteomes" id="UP000256328">
    <property type="component" value="Unassembled WGS sequence"/>
</dbReference>
<evidence type="ECO:0000313" key="4">
    <source>
        <dbReference type="Proteomes" id="UP000256328"/>
    </source>
</evidence>
<reference evidence="3 4" key="1">
    <citation type="journal article" date="2018" name="IMA Fungus">
        <title>IMA Genome-F 9: Draft genome sequence of Annulohypoxylon stygium, Aspergillus mulundensis, Berkeleyomyces basicola (syn. Thielaviopsis basicola), Ceratocystis smalleyi, two Cercospora beticola strains, Coleophoma cylindrospora, Fusarium fracticaudum, Phialophora cf. hyalina, and Morchella septimelata.</title>
        <authorList>
            <person name="Wingfield B.D."/>
            <person name="Bills G.F."/>
            <person name="Dong Y."/>
            <person name="Huang W."/>
            <person name="Nel W.J."/>
            <person name="Swalarsk-Parry B.S."/>
            <person name="Vaghefi N."/>
            <person name="Wilken P.M."/>
            <person name="An Z."/>
            <person name="de Beer Z.W."/>
            <person name="De Vos L."/>
            <person name="Chen L."/>
            <person name="Duong T.A."/>
            <person name="Gao Y."/>
            <person name="Hammerbacher A."/>
            <person name="Kikkert J.R."/>
            <person name="Li Y."/>
            <person name="Li H."/>
            <person name="Li K."/>
            <person name="Li Q."/>
            <person name="Liu X."/>
            <person name="Ma X."/>
            <person name="Naidoo K."/>
            <person name="Pethybridge S.J."/>
            <person name="Sun J."/>
            <person name="Steenkamp E.T."/>
            <person name="van der Nest M.A."/>
            <person name="van Wyk S."/>
            <person name="Wingfield M.J."/>
            <person name="Xiong C."/>
            <person name="Yue Q."/>
            <person name="Zhang X."/>
        </authorList>
    </citation>
    <scope>NUCLEOTIDE SEQUENCE [LARGE SCALE GENOMIC DNA]</scope>
    <source>
        <strain evidence="3 4">BP5796</strain>
    </source>
</reference>
<dbReference type="InterPro" id="IPR027450">
    <property type="entry name" value="AlkB-like"/>
</dbReference>
<name>A0A3D8QUJ9_9HELO</name>
<gene>
    <name evidence="3" type="ORF">BP5796_10137</name>
</gene>
<dbReference type="PANTHER" id="PTHR12463:SF1">
    <property type="entry name" value="2-OXOGLUTARATE AND FE-DEPENDENT OXYGENASE FAMILY PROTEIN"/>
    <property type="match status" value="1"/>
</dbReference>
<dbReference type="Gene3D" id="2.60.120.590">
    <property type="entry name" value="Alpha-ketoglutarate-dependent dioxygenase AlkB-like"/>
    <property type="match status" value="1"/>
</dbReference>
<keyword evidence="4" id="KW-1185">Reference proteome</keyword>
<comment type="caution">
    <text evidence="3">The sequence shown here is derived from an EMBL/GenBank/DDBJ whole genome shotgun (WGS) entry which is preliminary data.</text>
</comment>
<evidence type="ECO:0000256" key="1">
    <source>
        <dbReference type="SAM" id="MobiDB-lite"/>
    </source>
</evidence>
<dbReference type="Pfam" id="PF13532">
    <property type="entry name" value="2OG-FeII_Oxy_2"/>
    <property type="match status" value="1"/>
</dbReference>
<dbReference type="InterPro" id="IPR032857">
    <property type="entry name" value="ALKBH4"/>
</dbReference>
<sequence length="290" mass="32551">MSDFPTSKKRKRISDFFMPRPQPNSSNQEAKIEKDQIQDLDQDQSFLATAVSKVSQHDERATSVPGLTIIPNFISREEEEGLLNFLDDAERCTWRTDLSRKCMHFGGTYCLFTPPPRPTNPQSKTIALTNTPSVSAPPKPTIHTAPPIPPEFSPLLSRFAAQSIFPPGKAPQYCIVNSYTDAQGISAHVENYAFGEPVVAVSLRGGVSMRFHELAPAREESVRMDASVRSGKAAKVPRTGKVRDVWIPARSCVVMRRESRWGWQHEILRTSAGRGVGWRRVSLTFRWKDE</sequence>
<dbReference type="GO" id="GO:0032451">
    <property type="term" value="F:demethylase activity"/>
    <property type="evidence" value="ECO:0007669"/>
    <property type="project" value="TreeGrafter"/>
</dbReference>
<dbReference type="GO" id="GO:0070988">
    <property type="term" value="P:demethylation"/>
    <property type="evidence" value="ECO:0007669"/>
    <property type="project" value="InterPro"/>
</dbReference>
<dbReference type="OrthoDB" id="412814at2759"/>
<protein>
    <recommendedName>
        <fullName evidence="2">Alpha-ketoglutarate-dependent dioxygenase AlkB-like domain-containing protein</fullName>
    </recommendedName>
</protein>
<organism evidence="3 4">
    <name type="scientific">Coleophoma crateriformis</name>
    <dbReference type="NCBI Taxonomy" id="565419"/>
    <lineage>
        <taxon>Eukaryota</taxon>
        <taxon>Fungi</taxon>
        <taxon>Dikarya</taxon>
        <taxon>Ascomycota</taxon>
        <taxon>Pezizomycotina</taxon>
        <taxon>Leotiomycetes</taxon>
        <taxon>Helotiales</taxon>
        <taxon>Dermateaceae</taxon>
        <taxon>Coleophoma</taxon>
    </lineage>
</organism>
<dbReference type="SUPFAM" id="SSF51197">
    <property type="entry name" value="Clavaminate synthase-like"/>
    <property type="match status" value="1"/>
</dbReference>
<evidence type="ECO:0000313" key="3">
    <source>
        <dbReference type="EMBL" id="RDW65445.1"/>
    </source>
</evidence>
<dbReference type="GO" id="GO:0016491">
    <property type="term" value="F:oxidoreductase activity"/>
    <property type="evidence" value="ECO:0007669"/>
    <property type="project" value="TreeGrafter"/>
</dbReference>
<proteinExistence type="predicted"/>
<dbReference type="AlphaFoldDB" id="A0A3D8QUJ9"/>
<accession>A0A3D8QUJ9</accession>
<feature type="domain" description="Alpha-ketoglutarate-dependent dioxygenase AlkB-like" evidence="2">
    <location>
        <begin position="66"/>
        <end position="286"/>
    </location>
</feature>
<dbReference type="InterPro" id="IPR037151">
    <property type="entry name" value="AlkB-like_sf"/>
</dbReference>
<evidence type="ECO:0000259" key="2">
    <source>
        <dbReference type="Pfam" id="PF13532"/>
    </source>
</evidence>